<name>A0A2P2P634_RHIMU</name>
<dbReference type="EMBL" id="GGEC01069597">
    <property type="protein sequence ID" value="MBX50081.1"/>
    <property type="molecule type" value="Transcribed_RNA"/>
</dbReference>
<organism evidence="1">
    <name type="scientific">Rhizophora mucronata</name>
    <name type="common">Asiatic mangrove</name>
    <dbReference type="NCBI Taxonomy" id="61149"/>
    <lineage>
        <taxon>Eukaryota</taxon>
        <taxon>Viridiplantae</taxon>
        <taxon>Streptophyta</taxon>
        <taxon>Embryophyta</taxon>
        <taxon>Tracheophyta</taxon>
        <taxon>Spermatophyta</taxon>
        <taxon>Magnoliopsida</taxon>
        <taxon>eudicotyledons</taxon>
        <taxon>Gunneridae</taxon>
        <taxon>Pentapetalae</taxon>
        <taxon>rosids</taxon>
        <taxon>fabids</taxon>
        <taxon>Malpighiales</taxon>
        <taxon>Rhizophoraceae</taxon>
        <taxon>Rhizophora</taxon>
    </lineage>
</organism>
<evidence type="ECO:0000313" key="1">
    <source>
        <dbReference type="EMBL" id="MBX50081.1"/>
    </source>
</evidence>
<reference evidence="1" key="1">
    <citation type="submission" date="2018-02" db="EMBL/GenBank/DDBJ databases">
        <title>Rhizophora mucronata_Transcriptome.</title>
        <authorList>
            <person name="Meera S.P."/>
            <person name="Sreeshan A."/>
            <person name="Augustine A."/>
        </authorList>
    </citation>
    <scope>NUCLEOTIDE SEQUENCE</scope>
    <source>
        <tissue evidence="1">Leaf</tissue>
    </source>
</reference>
<protein>
    <submittedName>
        <fullName evidence="1">Uncharacterized protein</fullName>
    </submittedName>
</protein>
<dbReference type="AlphaFoldDB" id="A0A2P2P634"/>
<accession>A0A2P2P634</accession>
<sequence length="36" mass="4346">MPFLFFMELVSNLHLTTVWQIKKILMGVLQSHKWND</sequence>
<proteinExistence type="predicted"/>